<dbReference type="SMART" id="SM00195">
    <property type="entry name" value="DSPc"/>
    <property type="match status" value="1"/>
</dbReference>
<feature type="domain" description="Tyrosine specific protein phosphatases" evidence="7">
    <location>
        <begin position="355"/>
        <end position="413"/>
    </location>
</feature>
<dbReference type="InterPro" id="IPR000340">
    <property type="entry name" value="Dual-sp_phosphatase_cat-dom"/>
</dbReference>
<dbReference type="PANTHER" id="PTHR10159:SF530">
    <property type="entry name" value="DUAL SPECIFICITY PROTEIN PHOSPHATASE DDB_G0271350-RELATED"/>
    <property type="match status" value="1"/>
</dbReference>
<dbReference type="Gene3D" id="3.90.190.10">
    <property type="entry name" value="Protein tyrosine phosphatase superfamily"/>
    <property type="match status" value="1"/>
</dbReference>
<feature type="compositionally biased region" description="Low complexity" evidence="5">
    <location>
        <begin position="112"/>
        <end position="144"/>
    </location>
</feature>
<dbReference type="Proteomes" id="UP001194696">
    <property type="component" value="Unassembled WGS sequence"/>
</dbReference>
<name>A0ABQ7K0C7_9FUNG</name>
<accession>A0ABQ7K0C7</accession>
<sequence length="465" mass="49471">MDFTAPRPIPVSKAQAATRQQDLNNLDNPTRASHIVSGASTNTSTGIAHQPRQSSPPPSGNGSSGLTLRERQQIANSNSSSNGSGGSLTLSITPPKPTYLSIDPQQQLLQRQQQFLAQQQQQQNGAMSESQESLGSNLSQSQGLGRRGSFNLSTGSLTFTPGSSSLASPSSPSYSTIAVARARAAAAAAAGQGVNSTFDTTTATYGDLPESGVFPGVHSTIPCPTREERQGATPPHSNAPHPPLSAALSSSNSSLLSNGSMSSFQSGSGSSTNSSGMPLSHLQDNAKAEREVSMILPDFLYLGGELVEEEQLEALEQLGITRVLNMAVNCDDDLWVQRFGRSGYLKVGLRDHVEQDLKDGLDQAINFIASSKAPIYVHCQAGKSRSVATVIGYLIQEHRWPLKRAYDHVVERRRCMSPNIGFVSQLILLEKRILGSDKANGLVSVGNSEELDPSSRTTVVPWMTS</sequence>
<comment type="caution">
    <text evidence="8">The sequence shown here is derived from an EMBL/GenBank/DDBJ whole genome shotgun (WGS) entry which is preliminary data.</text>
</comment>
<comment type="similarity">
    <text evidence="1">Belongs to the protein-tyrosine phosphatase family. Non-receptor class dual specificity subfamily.</text>
</comment>
<feature type="region of interest" description="Disordered" evidence="5">
    <location>
        <begin position="207"/>
        <end position="284"/>
    </location>
</feature>
<feature type="compositionally biased region" description="Polar residues" evidence="5">
    <location>
        <begin position="15"/>
        <end position="31"/>
    </location>
</feature>
<feature type="compositionally biased region" description="Low complexity" evidence="5">
    <location>
        <begin position="232"/>
        <end position="280"/>
    </location>
</feature>
<dbReference type="SUPFAM" id="SSF52799">
    <property type="entry name" value="(Phosphotyrosine protein) phosphatases II"/>
    <property type="match status" value="1"/>
</dbReference>
<evidence type="ECO:0000259" key="6">
    <source>
        <dbReference type="PROSITE" id="PS50054"/>
    </source>
</evidence>
<dbReference type="PANTHER" id="PTHR10159">
    <property type="entry name" value="DUAL SPECIFICITY PROTEIN PHOSPHATASE"/>
    <property type="match status" value="1"/>
</dbReference>
<dbReference type="PROSITE" id="PS50054">
    <property type="entry name" value="TYR_PHOSPHATASE_DUAL"/>
    <property type="match status" value="1"/>
</dbReference>
<evidence type="ECO:0000256" key="3">
    <source>
        <dbReference type="ARBA" id="ARBA00022801"/>
    </source>
</evidence>
<protein>
    <recommendedName>
        <fullName evidence="2">protein-tyrosine-phosphatase</fullName>
        <ecNumber evidence="2">3.1.3.48</ecNumber>
    </recommendedName>
</protein>
<gene>
    <name evidence="8" type="ORF">BGZ96_008102</name>
</gene>
<feature type="region of interest" description="Disordered" evidence="5">
    <location>
        <begin position="112"/>
        <end position="149"/>
    </location>
</feature>
<organism evidence="8 9">
    <name type="scientific">Linnemannia gamsii</name>
    <dbReference type="NCBI Taxonomy" id="64522"/>
    <lineage>
        <taxon>Eukaryota</taxon>
        <taxon>Fungi</taxon>
        <taxon>Fungi incertae sedis</taxon>
        <taxon>Mucoromycota</taxon>
        <taxon>Mortierellomycotina</taxon>
        <taxon>Mortierellomycetes</taxon>
        <taxon>Mortierellales</taxon>
        <taxon>Mortierellaceae</taxon>
        <taxon>Linnemannia</taxon>
    </lineage>
</organism>
<feature type="compositionally biased region" description="Polar residues" evidence="5">
    <location>
        <begin position="38"/>
        <end position="53"/>
    </location>
</feature>
<evidence type="ECO:0000256" key="2">
    <source>
        <dbReference type="ARBA" id="ARBA00013064"/>
    </source>
</evidence>
<evidence type="ECO:0000313" key="9">
    <source>
        <dbReference type="Proteomes" id="UP001194696"/>
    </source>
</evidence>
<proteinExistence type="inferred from homology"/>
<evidence type="ECO:0000259" key="7">
    <source>
        <dbReference type="PROSITE" id="PS50056"/>
    </source>
</evidence>
<dbReference type="Pfam" id="PF00782">
    <property type="entry name" value="DSPc"/>
    <property type="match status" value="1"/>
</dbReference>
<dbReference type="InterPro" id="IPR029021">
    <property type="entry name" value="Prot-tyrosine_phosphatase-like"/>
</dbReference>
<evidence type="ECO:0000313" key="8">
    <source>
        <dbReference type="EMBL" id="KAG0288067.1"/>
    </source>
</evidence>
<keyword evidence="3" id="KW-0378">Hydrolase</keyword>
<dbReference type="InterPro" id="IPR020422">
    <property type="entry name" value="TYR_PHOSPHATASE_DUAL_dom"/>
</dbReference>
<dbReference type="InterPro" id="IPR000387">
    <property type="entry name" value="Tyr_Pase_dom"/>
</dbReference>
<feature type="domain" description="Tyrosine-protein phosphatase" evidence="6">
    <location>
        <begin position="291"/>
        <end position="435"/>
    </location>
</feature>
<keyword evidence="9" id="KW-1185">Reference proteome</keyword>
<evidence type="ECO:0000256" key="1">
    <source>
        <dbReference type="ARBA" id="ARBA00008601"/>
    </source>
</evidence>
<dbReference type="EMBL" id="JAAAIM010000437">
    <property type="protein sequence ID" value="KAG0288067.1"/>
    <property type="molecule type" value="Genomic_DNA"/>
</dbReference>
<evidence type="ECO:0000256" key="5">
    <source>
        <dbReference type="SAM" id="MobiDB-lite"/>
    </source>
</evidence>
<dbReference type="PROSITE" id="PS50056">
    <property type="entry name" value="TYR_PHOSPHATASE_2"/>
    <property type="match status" value="1"/>
</dbReference>
<evidence type="ECO:0000256" key="4">
    <source>
        <dbReference type="ARBA" id="ARBA00022912"/>
    </source>
</evidence>
<reference evidence="8 9" key="1">
    <citation type="journal article" date="2020" name="Fungal Divers.">
        <title>Resolving the Mortierellaceae phylogeny through synthesis of multi-gene phylogenetics and phylogenomics.</title>
        <authorList>
            <person name="Vandepol N."/>
            <person name="Liber J."/>
            <person name="Desiro A."/>
            <person name="Na H."/>
            <person name="Kennedy M."/>
            <person name="Barry K."/>
            <person name="Grigoriev I.V."/>
            <person name="Miller A.N."/>
            <person name="O'Donnell K."/>
            <person name="Stajich J.E."/>
            <person name="Bonito G."/>
        </authorList>
    </citation>
    <scope>NUCLEOTIDE SEQUENCE [LARGE SCALE GENOMIC DNA]</scope>
    <source>
        <strain evidence="8 9">AD045</strain>
    </source>
</reference>
<feature type="region of interest" description="Disordered" evidence="5">
    <location>
        <begin position="1"/>
        <end position="100"/>
    </location>
</feature>
<dbReference type="CDD" id="cd14498">
    <property type="entry name" value="DSP"/>
    <property type="match status" value="1"/>
</dbReference>
<keyword evidence="4" id="KW-0904">Protein phosphatase</keyword>
<dbReference type="EC" id="3.1.3.48" evidence="2"/>